<protein>
    <submittedName>
        <fullName evidence="1">Uncharacterized protein</fullName>
    </submittedName>
</protein>
<evidence type="ECO:0000313" key="2">
    <source>
        <dbReference type="Proteomes" id="UP001239111"/>
    </source>
</evidence>
<sequence length="147" mass="16246">MDQQKIEAEASSSQVQDESTSAESRAKSPDILWLLSSDRDSEEKQVRPRPDTPMPDIKKPCESKYLKRRVKLCSGVFNTKFMRDHGPHGRVGLVIKPPNIRAKMNRSDDEESEALDGELFGPITRSNTPPAKEGENAAGNLGLGAIE</sequence>
<reference evidence="1" key="1">
    <citation type="submission" date="2023-04" db="EMBL/GenBank/DDBJ databases">
        <title>A chromosome-level genome assembly of the parasitoid wasp Eretmocerus hayati.</title>
        <authorList>
            <person name="Zhong Y."/>
            <person name="Liu S."/>
            <person name="Liu Y."/>
        </authorList>
    </citation>
    <scope>NUCLEOTIDE SEQUENCE</scope>
    <source>
        <strain evidence="1">ZJU_SS_LIU_2023</strain>
    </source>
</reference>
<evidence type="ECO:0000313" key="1">
    <source>
        <dbReference type="EMBL" id="KAJ8666044.1"/>
    </source>
</evidence>
<dbReference type="EMBL" id="CM056744">
    <property type="protein sequence ID" value="KAJ8666044.1"/>
    <property type="molecule type" value="Genomic_DNA"/>
</dbReference>
<accession>A0ACC2N4S7</accession>
<dbReference type="Proteomes" id="UP001239111">
    <property type="component" value="Chromosome 4"/>
</dbReference>
<proteinExistence type="predicted"/>
<gene>
    <name evidence="1" type="ORF">QAD02_007706</name>
</gene>
<name>A0ACC2N4S7_9HYME</name>
<keyword evidence="2" id="KW-1185">Reference proteome</keyword>
<organism evidence="1 2">
    <name type="scientific">Eretmocerus hayati</name>
    <dbReference type="NCBI Taxonomy" id="131215"/>
    <lineage>
        <taxon>Eukaryota</taxon>
        <taxon>Metazoa</taxon>
        <taxon>Ecdysozoa</taxon>
        <taxon>Arthropoda</taxon>
        <taxon>Hexapoda</taxon>
        <taxon>Insecta</taxon>
        <taxon>Pterygota</taxon>
        <taxon>Neoptera</taxon>
        <taxon>Endopterygota</taxon>
        <taxon>Hymenoptera</taxon>
        <taxon>Apocrita</taxon>
        <taxon>Proctotrupomorpha</taxon>
        <taxon>Chalcidoidea</taxon>
        <taxon>Aphelinidae</taxon>
        <taxon>Aphelininae</taxon>
        <taxon>Eretmocerus</taxon>
    </lineage>
</organism>
<comment type="caution">
    <text evidence="1">The sequence shown here is derived from an EMBL/GenBank/DDBJ whole genome shotgun (WGS) entry which is preliminary data.</text>
</comment>